<dbReference type="Proteomes" id="UP001447188">
    <property type="component" value="Unassembled WGS sequence"/>
</dbReference>
<name>A0ABR3GE36_9PEZI</name>
<dbReference type="InterPro" id="IPR043519">
    <property type="entry name" value="NT_sf"/>
</dbReference>
<reference evidence="1 2" key="1">
    <citation type="submission" date="2024-02" db="EMBL/GenBank/DDBJ databases">
        <title>Discinaceae phylogenomics.</title>
        <authorList>
            <person name="Dirks A.C."/>
            <person name="James T.Y."/>
        </authorList>
    </citation>
    <scope>NUCLEOTIDE SEQUENCE [LARGE SCALE GENOMIC DNA]</scope>
    <source>
        <strain evidence="1 2">ACD0624</strain>
    </source>
</reference>
<evidence type="ECO:0000313" key="1">
    <source>
        <dbReference type="EMBL" id="KAL0634213.1"/>
    </source>
</evidence>
<sequence length="134" mass="14678">MTSGAVENIPGHGRATRSLVEEMVRAIRALDELEVEHLLVGGMVAVFWGQDREPTDIDLLVNDVGKAHTALRMANFHVSGRGRKRKAWIRSGPGNGVVKLDIHQDTALIASIHAEETVERINIATPRLLLAMTL</sequence>
<accession>A0ABR3GE36</accession>
<gene>
    <name evidence="1" type="ORF">Q9L58_006889</name>
</gene>
<dbReference type="Gene3D" id="3.30.460.40">
    <property type="match status" value="1"/>
</dbReference>
<organism evidence="1 2">
    <name type="scientific">Discina gigas</name>
    <dbReference type="NCBI Taxonomy" id="1032678"/>
    <lineage>
        <taxon>Eukaryota</taxon>
        <taxon>Fungi</taxon>
        <taxon>Dikarya</taxon>
        <taxon>Ascomycota</taxon>
        <taxon>Pezizomycotina</taxon>
        <taxon>Pezizomycetes</taxon>
        <taxon>Pezizales</taxon>
        <taxon>Discinaceae</taxon>
        <taxon>Discina</taxon>
    </lineage>
</organism>
<evidence type="ECO:0000313" key="2">
    <source>
        <dbReference type="Proteomes" id="UP001447188"/>
    </source>
</evidence>
<dbReference type="SUPFAM" id="SSF81301">
    <property type="entry name" value="Nucleotidyltransferase"/>
    <property type="match status" value="1"/>
</dbReference>
<dbReference type="EMBL" id="JBBBZM010000101">
    <property type="protein sequence ID" value="KAL0634213.1"/>
    <property type="molecule type" value="Genomic_DNA"/>
</dbReference>
<keyword evidence="2" id="KW-1185">Reference proteome</keyword>
<proteinExistence type="predicted"/>
<comment type="caution">
    <text evidence="1">The sequence shown here is derived from an EMBL/GenBank/DDBJ whole genome shotgun (WGS) entry which is preliminary data.</text>
</comment>
<protein>
    <submittedName>
        <fullName evidence="1">Uncharacterized protein</fullName>
    </submittedName>
</protein>